<gene>
    <name evidence="3" type="ORF">ENV54_01145</name>
</gene>
<dbReference type="Gene3D" id="3.40.190.10">
    <property type="entry name" value="Periplasmic binding protein-like II"/>
    <property type="match status" value="2"/>
</dbReference>
<protein>
    <recommendedName>
        <fullName evidence="4">TRAP transporter solute receptor, TAXI family</fullName>
    </recommendedName>
</protein>
<reference evidence="3" key="1">
    <citation type="journal article" date="2020" name="mSystems">
        <title>Genome- and Community-Level Interaction Insights into Carbon Utilization and Element Cycling Functions of Hydrothermarchaeota in Hydrothermal Sediment.</title>
        <authorList>
            <person name="Zhou Z."/>
            <person name="Liu Y."/>
            <person name="Xu W."/>
            <person name="Pan J."/>
            <person name="Luo Z.H."/>
            <person name="Li M."/>
        </authorList>
    </citation>
    <scope>NUCLEOTIDE SEQUENCE [LARGE SCALE GENOMIC DNA]</scope>
    <source>
        <strain evidence="3">SpSt-769</strain>
    </source>
</reference>
<dbReference type="PANTHER" id="PTHR42941">
    <property type="entry name" value="SLL1037 PROTEIN"/>
    <property type="match status" value="1"/>
</dbReference>
<feature type="coiled-coil region" evidence="1">
    <location>
        <begin position="280"/>
        <end position="314"/>
    </location>
</feature>
<keyword evidence="1" id="KW-0175">Coiled coil</keyword>
<dbReference type="EMBL" id="DTGT01000034">
    <property type="protein sequence ID" value="HGH59883.1"/>
    <property type="molecule type" value="Genomic_DNA"/>
</dbReference>
<feature type="compositionally biased region" description="Low complexity" evidence="2">
    <location>
        <begin position="130"/>
        <end position="152"/>
    </location>
</feature>
<feature type="compositionally biased region" description="Polar residues" evidence="2">
    <location>
        <begin position="108"/>
        <end position="121"/>
    </location>
</feature>
<sequence length="611" mass="66856">MRARPTAWLLRLAVILCFFMVVEPFVLSAHAGSRGGGFRSSSSFSRSSSSHYSSGHSWSSRTHDTWTRSGGGFFGSGDKGSGYTKPVSPSSQPPQGSPPASGTGSTGYTKPSYSPDQSSGYSKPIPSSGAPAELKPSSPSSSSAGYSKPSTAPAGSQPFQGGTRFDKETIKGEQKKASQQALEKYKAERSSFSKPPYQEGPFSGPLADRARSQTGSDYGNIARTRDFYYRSQGYQPPPYVFDTSPSFGIFNTLFLFWMLDHITNKNVAKAAYNYSDDPAFQKWRQEVENLSKDNAELRSKLAEMDKQIKALEGSPKDPAYLPPGVPVEAALAPGVFGKREGEKPVLRFAGGRPGGWYDKYVTLIEKNCSALAIKPISTSGSVENLKLLASGQADIALVQSDVLAMRELENPGQNLVTEQTTLFLEYVQLLAHRDGGVKSLRDLDPAKHEIFIGPKDSGTAQTWQSLCKLDSSLARIKTRHADYFEALEKVEKNPNVLMLFVGGLRSDFLKKAEEAASKKDRLRLVPIDDRRFTELRDKHGNTVYHLSTIPARIYPNLQSGWIFAHDVKTLTVQAVLVLRNEWAGTFGSEAMDALSLAILETRPKIEKMVNG</sequence>
<organism evidence="3">
    <name type="scientific">Desulfomonile tiedjei</name>
    <dbReference type="NCBI Taxonomy" id="2358"/>
    <lineage>
        <taxon>Bacteria</taxon>
        <taxon>Pseudomonadati</taxon>
        <taxon>Thermodesulfobacteriota</taxon>
        <taxon>Desulfomonilia</taxon>
        <taxon>Desulfomonilales</taxon>
        <taxon>Desulfomonilaceae</taxon>
        <taxon>Desulfomonile</taxon>
    </lineage>
</organism>
<feature type="compositionally biased region" description="Low complexity" evidence="2">
    <location>
        <begin position="39"/>
        <end position="60"/>
    </location>
</feature>
<feature type="region of interest" description="Disordered" evidence="2">
    <location>
        <begin position="32"/>
        <end position="218"/>
    </location>
</feature>
<accession>A0A7C4AQG6</accession>
<dbReference type="PANTHER" id="PTHR42941:SF1">
    <property type="entry name" value="SLL1037 PROTEIN"/>
    <property type="match status" value="1"/>
</dbReference>
<proteinExistence type="predicted"/>
<dbReference type="InterPro" id="IPR011852">
    <property type="entry name" value="TRAP_TAXI"/>
</dbReference>
<evidence type="ECO:0008006" key="4">
    <source>
        <dbReference type="Google" id="ProtNLM"/>
    </source>
</evidence>
<evidence type="ECO:0000313" key="3">
    <source>
        <dbReference type="EMBL" id="HGH59883.1"/>
    </source>
</evidence>
<dbReference type="Pfam" id="PF16868">
    <property type="entry name" value="NMT1_3"/>
    <property type="match status" value="1"/>
</dbReference>
<evidence type="ECO:0000256" key="1">
    <source>
        <dbReference type="SAM" id="Coils"/>
    </source>
</evidence>
<dbReference type="SUPFAM" id="SSF53850">
    <property type="entry name" value="Periplasmic binding protein-like II"/>
    <property type="match status" value="1"/>
</dbReference>
<dbReference type="AlphaFoldDB" id="A0A7C4AQG6"/>
<comment type="caution">
    <text evidence="3">The sequence shown here is derived from an EMBL/GenBank/DDBJ whole genome shotgun (WGS) entry which is preliminary data.</text>
</comment>
<feature type="compositionally biased region" description="Low complexity" evidence="2">
    <location>
        <begin position="98"/>
        <end position="107"/>
    </location>
</feature>
<feature type="compositionally biased region" description="Gly residues" evidence="2">
    <location>
        <begin position="69"/>
        <end position="80"/>
    </location>
</feature>
<feature type="compositionally biased region" description="Basic and acidic residues" evidence="2">
    <location>
        <begin position="164"/>
        <end position="176"/>
    </location>
</feature>
<name>A0A7C4AQG6_9BACT</name>
<evidence type="ECO:0000256" key="2">
    <source>
        <dbReference type="SAM" id="MobiDB-lite"/>
    </source>
</evidence>